<protein>
    <submittedName>
        <fullName evidence="3">PEGA domain-containing protein</fullName>
    </submittedName>
</protein>
<dbReference type="PANTHER" id="PTHR36194">
    <property type="entry name" value="S-LAYER-LIKE PROTEIN"/>
    <property type="match status" value="1"/>
</dbReference>
<proteinExistence type="predicted"/>
<accession>A0ABT4IDG8</accession>
<dbReference type="Pfam" id="PF08308">
    <property type="entry name" value="PEGA"/>
    <property type="match status" value="3"/>
</dbReference>
<feature type="domain" description="PEGA" evidence="2">
    <location>
        <begin position="106"/>
        <end position="156"/>
    </location>
</feature>
<comment type="caution">
    <text evidence="3">The sequence shown here is derived from an EMBL/GenBank/DDBJ whole genome shotgun (WGS) entry which is preliminary data.</text>
</comment>
<keyword evidence="4" id="KW-1185">Reference proteome</keyword>
<dbReference type="Proteomes" id="UP001141422">
    <property type="component" value="Unassembled WGS sequence"/>
</dbReference>
<dbReference type="InterPro" id="IPR013784">
    <property type="entry name" value="Carb-bd-like_fold"/>
</dbReference>
<evidence type="ECO:0000259" key="2">
    <source>
        <dbReference type="Pfam" id="PF08308"/>
    </source>
</evidence>
<evidence type="ECO:0000256" key="1">
    <source>
        <dbReference type="SAM" id="Phobius"/>
    </source>
</evidence>
<name>A0ABT4IDG8_9EURY</name>
<keyword evidence="1" id="KW-0812">Transmembrane</keyword>
<dbReference type="PANTHER" id="PTHR36194:SF1">
    <property type="entry name" value="S-LAYER-LIKE PROTEIN"/>
    <property type="match status" value="1"/>
</dbReference>
<keyword evidence="1" id="KW-0472">Membrane</keyword>
<dbReference type="InterPro" id="IPR013229">
    <property type="entry name" value="PEGA"/>
</dbReference>
<reference evidence="3" key="1">
    <citation type="submission" date="2022-12" db="EMBL/GenBank/DDBJ databases">
        <title>Isolation and characterisation of novel Methanocorpusculum spp. from native Australian herbivores indicates the genus is ancestrally host-associated.</title>
        <authorList>
            <person name="Volmer J.G."/>
            <person name="Soo R.M."/>
            <person name="Evans P.N."/>
            <person name="Hoedt E.C."/>
            <person name="Astorga Alsina A.L."/>
            <person name="Woodcroft B.J."/>
            <person name="Tyson G.W."/>
            <person name="Hugenholtz P."/>
            <person name="Morrison M."/>
        </authorList>
    </citation>
    <scope>NUCLEOTIDE SEQUENCE</scope>
    <source>
        <strain evidence="3">MG</strain>
    </source>
</reference>
<feature type="domain" description="PEGA" evidence="2">
    <location>
        <begin position="195"/>
        <end position="261"/>
    </location>
</feature>
<keyword evidence="1" id="KW-1133">Transmembrane helix</keyword>
<evidence type="ECO:0000313" key="4">
    <source>
        <dbReference type="Proteomes" id="UP001141422"/>
    </source>
</evidence>
<gene>
    <name evidence="3" type="ORF">O0S10_00880</name>
</gene>
<feature type="domain" description="PEGA" evidence="2">
    <location>
        <begin position="29"/>
        <end position="79"/>
    </location>
</feature>
<dbReference type="RefSeq" id="WP_268923998.1">
    <property type="nucleotide sequence ID" value="NZ_JAPTGB010000002.1"/>
</dbReference>
<evidence type="ECO:0000313" key="3">
    <source>
        <dbReference type="EMBL" id="MCZ0859777.1"/>
    </source>
</evidence>
<sequence>MRLSLTAGVCLLLILLFCLPVSAAAGQTGAVSVISSPQPADVYVSNTYVGQTNNAFVNIPEGYHTVRVVKAGYHEYVAENVYVPGGPSANTVPMSANLQKSETRAGLVVDSTPGDAAVYVDDVYSGTTHYGGLQIVDLSPGLHTIRLEKDGYKPYTVTDYNTPAGYATYLTNVRLIPIATATPTPTATGSTTTASVTLDSTPSGASVSLNNEFRGYTPLTISGLAPGSYSVLVSRDGYMTWQTTLTVAAGDGVTQTAVLNPAPAAPAAPTKAAAGIVPIFAGVLVAAGCLISFRH</sequence>
<dbReference type="SUPFAM" id="SSF49452">
    <property type="entry name" value="Starch-binding domain-like"/>
    <property type="match status" value="1"/>
</dbReference>
<dbReference type="EMBL" id="JAPTGB010000002">
    <property type="protein sequence ID" value="MCZ0859777.1"/>
    <property type="molecule type" value="Genomic_DNA"/>
</dbReference>
<organism evidence="3 4">
    <name type="scientific">Methanocorpusculum petauri</name>
    <dbReference type="NCBI Taxonomy" id="3002863"/>
    <lineage>
        <taxon>Archaea</taxon>
        <taxon>Methanobacteriati</taxon>
        <taxon>Methanobacteriota</taxon>
        <taxon>Stenosarchaea group</taxon>
        <taxon>Methanomicrobia</taxon>
        <taxon>Methanomicrobiales</taxon>
        <taxon>Methanocorpusculaceae</taxon>
        <taxon>Methanocorpusculum</taxon>
    </lineage>
</organism>
<feature type="transmembrane region" description="Helical" evidence="1">
    <location>
        <begin position="272"/>
        <end position="293"/>
    </location>
</feature>